<accession>A9UV74</accession>
<dbReference type="RefSeq" id="XP_001744142.1">
    <property type="nucleotide sequence ID" value="XM_001744090.1"/>
</dbReference>
<dbReference type="AlphaFoldDB" id="A9UV74"/>
<dbReference type="GO" id="GO:0000214">
    <property type="term" value="C:tRNA-intron endonuclease complex"/>
    <property type="evidence" value="ECO:0000318"/>
    <property type="project" value="GO_Central"/>
</dbReference>
<evidence type="ECO:0000313" key="3">
    <source>
        <dbReference type="Proteomes" id="UP000001357"/>
    </source>
</evidence>
<dbReference type="InterPro" id="IPR024337">
    <property type="entry name" value="tRNA_splic_suSen54"/>
</dbReference>
<dbReference type="Proteomes" id="UP000001357">
    <property type="component" value="Unassembled WGS sequence"/>
</dbReference>
<protein>
    <recommendedName>
        <fullName evidence="4">tRNA-splicing endonuclease subunit Sen54 N-terminal domain-containing protein</fullName>
    </recommendedName>
</protein>
<keyword evidence="3" id="KW-1185">Reference proteome</keyword>
<gene>
    <name evidence="2" type="ORF">MONBRDRAFT_23911</name>
</gene>
<dbReference type="PANTHER" id="PTHR21027:SF1">
    <property type="entry name" value="TRNA-SPLICING ENDONUCLEASE SUBUNIT SEN54"/>
    <property type="match status" value="1"/>
</dbReference>
<reference evidence="2 3" key="1">
    <citation type="journal article" date="2008" name="Nature">
        <title>The genome of the choanoflagellate Monosiga brevicollis and the origin of metazoans.</title>
        <authorList>
            <consortium name="JGI Sequencing"/>
            <person name="King N."/>
            <person name="Westbrook M.J."/>
            <person name="Young S.L."/>
            <person name="Kuo A."/>
            <person name="Abedin M."/>
            <person name="Chapman J."/>
            <person name="Fairclough S."/>
            <person name="Hellsten U."/>
            <person name="Isogai Y."/>
            <person name="Letunic I."/>
            <person name="Marr M."/>
            <person name="Pincus D."/>
            <person name="Putnam N."/>
            <person name="Rokas A."/>
            <person name="Wright K.J."/>
            <person name="Zuzow R."/>
            <person name="Dirks W."/>
            <person name="Good M."/>
            <person name="Goodstein D."/>
            <person name="Lemons D."/>
            <person name="Li W."/>
            <person name="Lyons J.B."/>
            <person name="Morris A."/>
            <person name="Nichols S."/>
            <person name="Richter D.J."/>
            <person name="Salamov A."/>
            <person name="Bork P."/>
            <person name="Lim W.A."/>
            <person name="Manning G."/>
            <person name="Miller W.T."/>
            <person name="McGinnis W."/>
            <person name="Shapiro H."/>
            <person name="Tjian R."/>
            <person name="Grigoriev I.V."/>
            <person name="Rokhsar D."/>
        </authorList>
    </citation>
    <scope>NUCLEOTIDE SEQUENCE [LARGE SCALE GENOMIC DNA]</scope>
    <source>
        <strain evidence="3">MX1 / ATCC 50154</strain>
    </source>
</reference>
<sequence length="290" mass="32227">MLYPEEALFLAERGAFEIYDGDYPLSLQEATALLLSSGALTYAEYLTYTHFRRNGYHVRRHQKYVPETTAAVDTEQPVTNEAQHQLPGPAPTDIQPPSTSLARPALAMCKTHLTCFHATAALFRSVASRFSSIVATVEQLLSPMGRWISPAYQEEQPLVANVDRNNPARVLEQVRIVRHTREASAQPSIPSRSEVSQNSAPKITFDVFRPSREFRKTDPGMPAAAVVVCSFKADVPHLAVIERLSLEAHPVPLKFAYEDNGTIAFCGLLEILTPIFGPTDLQRSLQETHE</sequence>
<organism evidence="2 3">
    <name type="scientific">Monosiga brevicollis</name>
    <name type="common">Choanoflagellate</name>
    <dbReference type="NCBI Taxonomy" id="81824"/>
    <lineage>
        <taxon>Eukaryota</taxon>
        <taxon>Choanoflagellata</taxon>
        <taxon>Craspedida</taxon>
        <taxon>Salpingoecidae</taxon>
        <taxon>Monosiga</taxon>
    </lineage>
</organism>
<dbReference type="GeneID" id="5889328"/>
<dbReference type="STRING" id="81824.A9UV74"/>
<proteinExistence type="predicted"/>
<dbReference type="GO" id="GO:0000379">
    <property type="term" value="P:tRNA-type intron splice site recognition and cleavage"/>
    <property type="evidence" value="ECO:0000318"/>
    <property type="project" value="GO_Central"/>
</dbReference>
<evidence type="ECO:0000313" key="2">
    <source>
        <dbReference type="EMBL" id="EDQ90845.1"/>
    </source>
</evidence>
<feature type="region of interest" description="Disordered" evidence="1">
    <location>
        <begin position="74"/>
        <end position="96"/>
    </location>
</feature>
<dbReference type="KEGG" id="mbr:MONBRDRAFT_23911"/>
<dbReference type="InParanoid" id="A9UV74"/>
<evidence type="ECO:0000256" key="1">
    <source>
        <dbReference type="SAM" id="MobiDB-lite"/>
    </source>
</evidence>
<dbReference type="PANTHER" id="PTHR21027">
    <property type="entry name" value="TRNA-SPLICING ENDONUCLEASE SUBUNIT SEN54"/>
    <property type="match status" value="1"/>
</dbReference>
<evidence type="ECO:0008006" key="4">
    <source>
        <dbReference type="Google" id="ProtNLM"/>
    </source>
</evidence>
<name>A9UV74_MONBE</name>
<dbReference type="EMBL" id="CH991546">
    <property type="protein sequence ID" value="EDQ90845.1"/>
    <property type="molecule type" value="Genomic_DNA"/>
</dbReference>